<organism evidence="3 4">
    <name type="scientific">Rothia santali</name>
    <dbReference type="NCBI Taxonomy" id="2949643"/>
    <lineage>
        <taxon>Bacteria</taxon>
        <taxon>Bacillati</taxon>
        <taxon>Actinomycetota</taxon>
        <taxon>Actinomycetes</taxon>
        <taxon>Micrococcales</taxon>
        <taxon>Micrococcaceae</taxon>
        <taxon>Rothia</taxon>
    </lineage>
</organism>
<dbReference type="InterPro" id="IPR034683">
    <property type="entry name" value="IspD/TarI"/>
</dbReference>
<evidence type="ECO:0000313" key="4">
    <source>
        <dbReference type="Proteomes" id="UP001139502"/>
    </source>
</evidence>
<dbReference type="Gene3D" id="3.90.550.10">
    <property type="entry name" value="Spore Coat Polysaccharide Biosynthesis Protein SpsA, Chain A"/>
    <property type="match status" value="1"/>
</dbReference>
<proteinExistence type="predicted"/>
<comment type="caution">
    <text evidence="3">The sequence shown here is derived from an EMBL/GenBank/DDBJ whole genome shotgun (WGS) entry which is preliminary data.</text>
</comment>
<dbReference type="EMBL" id="JANAFB010000022">
    <property type="protein sequence ID" value="MCP3426289.1"/>
    <property type="molecule type" value="Genomic_DNA"/>
</dbReference>
<dbReference type="GO" id="GO:0070567">
    <property type="term" value="F:cytidylyltransferase activity"/>
    <property type="evidence" value="ECO:0007669"/>
    <property type="project" value="InterPro"/>
</dbReference>
<dbReference type="InterPro" id="IPR029044">
    <property type="entry name" value="Nucleotide-diphossugar_trans"/>
</dbReference>
<reference evidence="3" key="1">
    <citation type="submission" date="2022-06" db="EMBL/GenBank/DDBJ databases">
        <title>Rothia sp. isolated from sandalwood seedling.</title>
        <authorList>
            <person name="Tuikhar N."/>
            <person name="Kirdat K."/>
            <person name="Thorat V."/>
            <person name="Swetha P."/>
            <person name="Padma S."/>
            <person name="Sundararaj R."/>
            <person name="Yadav A."/>
        </authorList>
    </citation>
    <scope>NUCLEOTIDE SEQUENCE</scope>
    <source>
        <strain evidence="3">AR01</strain>
    </source>
</reference>
<keyword evidence="4" id="KW-1185">Reference proteome</keyword>
<dbReference type="SUPFAM" id="SSF53448">
    <property type="entry name" value="Nucleotide-diphospho-sugar transferases"/>
    <property type="match status" value="1"/>
</dbReference>
<dbReference type="AlphaFoldDB" id="A0A9X2HFE9"/>
<evidence type="ECO:0000256" key="1">
    <source>
        <dbReference type="ARBA" id="ARBA00022679"/>
    </source>
</evidence>
<evidence type="ECO:0000256" key="2">
    <source>
        <dbReference type="ARBA" id="ARBA00022695"/>
    </source>
</evidence>
<dbReference type="RefSeq" id="WP_254166875.1">
    <property type="nucleotide sequence ID" value="NZ_JANAFB010000022.1"/>
</dbReference>
<keyword evidence="2 3" id="KW-0548">Nucleotidyltransferase</keyword>
<sequence length="89" mass="9188">MTADSPRTPDARSSAEEGRAFVVMIVAAGSGERLGHGVPKARVDLGGLSILERALESVEAWGRAAHVVVTLPPATPSWRRCAAAAAPCP</sequence>
<keyword evidence="1" id="KW-0808">Transferase</keyword>
<protein>
    <submittedName>
        <fullName evidence="3">2-C-methyl-D-erythritol 4-phosphate cytidylyltransferase</fullName>
    </submittedName>
</protein>
<dbReference type="Proteomes" id="UP001139502">
    <property type="component" value="Unassembled WGS sequence"/>
</dbReference>
<gene>
    <name evidence="3" type="ORF">NBM05_09800</name>
</gene>
<accession>A0A9X2HFE9</accession>
<name>A0A9X2HFE9_9MICC</name>
<dbReference type="Pfam" id="PF01128">
    <property type="entry name" value="IspD"/>
    <property type="match status" value="1"/>
</dbReference>
<evidence type="ECO:0000313" key="3">
    <source>
        <dbReference type="EMBL" id="MCP3426289.1"/>
    </source>
</evidence>